<dbReference type="Proteomes" id="UP000316770">
    <property type="component" value="Chromosome"/>
</dbReference>
<sequence length="710" mass="79173">MSIDISPSAVPTDAVAGPQSSANRSEAMERERLDAIAEQAEYEAEDYDDEEDEDESWFDDESIAFVASLMAHMGIVLFLALATFSPHFDPEAIVIVSPMRDVAEDKIHSIEEIVASEVPQEQIGSNADSLESAIAMATAQTFAETAQIPSPMDMTPQKLATIDLNNFFTEPVAPLQAMVNKKGSVGEGHNGAKGAVDRLTFEILQSMEERPTLVVWVFDQSGSLHRQRQEIRDRFDKIYEELGIISSQEEKSGKRKNASEIPLLTSIVGFGKDVSLLTEEPTDNLQVIKDTVNNIEVDSSGVERAFSAVYMAANEFKKYRVKRGAEGPLRNVMLVVVTDERGDDQEGLETTIDLCRRYGMPVYVIGSPAPFGREHSLVKYVDPDPKYDQSPQWAQVDAGPESVMPERVKIGYTGNYQEEPVIDSGFGPFALTRLSYETGGIYFSVHPNRNVNKRIRKKETEAFSAQIDYFFDSNTMARYRPDYVSPEEYVRQVRASALRTALTTAAKDTQLETLQAPKTRFVKRGDAQLATELGDAQKSAAVIEPQLVRMAGILAEGLKDRDEEMSPRWRAGFDLAYGRVLAHKVRTETYNAMLAKAKRGMAFEKEKNNTWILEAADEVSVGSKWEREAEKARELLNGVIAEHPGTPWALLAKTELETPIGWKWVEKYTDLNPPARTGGNNNNNNNMTAARDDEKRMLKKPAPKRPLPKL</sequence>
<proteinExistence type="predicted"/>
<dbReference type="PROSITE" id="PS50234">
    <property type="entry name" value="VWFA"/>
    <property type="match status" value="1"/>
</dbReference>
<dbReference type="SUPFAM" id="SSF53300">
    <property type="entry name" value="vWA-like"/>
    <property type="match status" value="1"/>
</dbReference>
<feature type="region of interest" description="Disordered" evidence="1">
    <location>
        <begin position="673"/>
        <end position="710"/>
    </location>
</feature>
<name>A0A518ISF5_9BACT</name>
<evidence type="ECO:0000313" key="3">
    <source>
        <dbReference type="EMBL" id="QDV56019.1"/>
    </source>
</evidence>
<gene>
    <name evidence="3" type="ORF">Mal33_19980</name>
</gene>
<protein>
    <recommendedName>
        <fullName evidence="2">VWFA domain-containing protein</fullName>
    </recommendedName>
</protein>
<keyword evidence="4" id="KW-1185">Reference proteome</keyword>
<feature type="compositionally biased region" description="Basic residues" evidence="1">
    <location>
        <begin position="697"/>
        <end position="710"/>
    </location>
</feature>
<evidence type="ECO:0000313" key="4">
    <source>
        <dbReference type="Proteomes" id="UP000316770"/>
    </source>
</evidence>
<feature type="compositionally biased region" description="Basic and acidic residues" evidence="1">
    <location>
        <begin position="26"/>
        <end position="35"/>
    </location>
</feature>
<accession>A0A518ISF5</accession>
<dbReference type="InterPro" id="IPR036465">
    <property type="entry name" value="vWFA_dom_sf"/>
</dbReference>
<dbReference type="RefSeq" id="WP_232530132.1">
    <property type="nucleotide sequence ID" value="NZ_CP036318.1"/>
</dbReference>
<organism evidence="3 4">
    <name type="scientific">Rosistilla oblonga</name>
    <dbReference type="NCBI Taxonomy" id="2527990"/>
    <lineage>
        <taxon>Bacteria</taxon>
        <taxon>Pseudomonadati</taxon>
        <taxon>Planctomycetota</taxon>
        <taxon>Planctomycetia</taxon>
        <taxon>Pirellulales</taxon>
        <taxon>Pirellulaceae</taxon>
        <taxon>Rosistilla</taxon>
    </lineage>
</organism>
<dbReference type="EMBL" id="CP036318">
    <property type="protein sequence ID" value="QDV56019.1"/>
    <property type="molecule type" value="Genomic_DNA"/>
</dbReference>
<dbReference type="CDD" id="cd00198">
    <property type="entry name" value="vWFA"/>
    <property type="match status" value="1"/>
</dbReference>
<evidence type="ECO:0000256" key="1">
    <source>
        <dbReference type="SAM" id="MobiDB-lite"/>
    </source>
</evidence>
<feature type="region of interest" description="Disordered" evidence="1">
    <location>
        <begin position="1"/>
        <end position="35"/>
    </location>
</feature>
<feature type="domain" description="VWFA" evidence="2">
    <location>
        <begin position="213"/>
        <end position="366"/>
    </location>
</feature>
<dbReference type="AlphaFoldDB" id="A0A518ISF5"/>
<evidence type="ECO:0000259" key="2">
    <source>
        <dbReference type="PROSITE" id="PS50234"/>
    </source>
</evidence>
<dbReference type="InterPro" id="IPR002035">
    <property type="entry name" value="VWF_A"/>
</dbReference>
<dbReference type="Gene3D" id="3.40.50.410">
    <property type="entry name" value="von Willebrand factor, type A domain"/>
    <property type="match status" value="1"/>
</dbReference>
<reference evidence="3 4" key="1">
    <citation type="submission" date="2019-02" db="EMBL/GenBank/DDBJ databases">
        <title>Deep-cultivation of Planctomycetes and their phenomic and genomic characterization uncovers novel biology.</title>
        <authorList>
            <person name="Wiegand S."/>
            <person name="Jogler M."/>
            <person name="Boedeker C."/>
            <person name="Pinto D."/>
            <person name="Vollmers J."/>
            <person name="Rivas-Marin E."/>
            <person name="Kohn T."/>
            <person name="Peeters S.H."/>
            <person name="Heuer A."/>
            <person name="Rast P."/>
            <person name="Oberbeckmann S."/>
            <person name="Bunk B."/>
            <person name="Jeske O."/>
            <person name="Meyerdierks A."/>
            <person name="Storesund J.E."/>
            <person name="Kallscheuer N."/>
            <person name="Luecker S."/>
            <person name="Lage O.M."/>
            <person name="Pohl T."/>
            <person name="Merkel B.J."/>
            <person name="Hornburger P."/>
            <person name="Mueller R.-W."/>
            <person name="Bruemmer F."/>
            <person name="Labrenz M."/>
            <person name="Spormann A.M."/>
            <person name="Op den Camp H."/>
            <person name="Overmann J."/>
            <person name="Amann R."/>
            <person name="Jetten M.S.M."/>
            <person name="Mascher T."/>
            <person name="Medema M.H."/>
            <person name="Devos D.P."/>
            <person name="Kaster A.-K."/>
            <person name="Ovreas L."/>
            <person name="Rohde M."/>
            <person name="Galperin M.Y."/>
            <person name="Jogler C."/>
        </authorList>
    </citation>
    <scope>NUCLEOTIDE SEQUENCE [LARGE SCALE GENOMIC DNA]</scope>
    <source>
        <strain evidence="3 4">Mal33</strain>
    </source>
</reference>